<protein>
    <submittedName>
        <fullName evidence="1">Uncharacterized protein</fullName>
    </submittedName>
</protein>
<organism evidence="1 2">
    <name type="scientific">Phaeosphaeria nodorum (strain SN15 / ATCC MYA-4574 / FGSC 10173)</name>
    <name type="common">Glume blotch fungus</name>
    <name type="synonym">Parastagonospora nodorum</name>
    <dbReference type="NCBI Taxonomy" id="321614"/>
    <lineage>
        <taxon>Eukaryota</taxon>
        <taxon>Fungi</taxon>
        <taxon>Dikarya</taxon>
        <taxon>Ascomycota</taxon>
        <taxon>Pezizomycotina</taxon>
        <taxon>Dothideomycetes</taxon>
        <taxon>Pleosporomycetidae</taxon>
        <taxon>Pleosporales</taxon>
        <taxon>Pleosporineae</taxon>
        <taxon>Phaeosphaeriaceae</taxon>
        <taxon>Parastagonospora</taxon>
    </lineage>
</organism>
<dbReference type="OrthoDB" id="10507370at2759"/>
<dbReference type="RefSeq" id="XP_001803952.1">
    <property type="nucleotide sequence ID" value="XM_001803900.1"/>
</dbReference>
<dbReference type="KEGG" id="pno:SNOG_13745"/>
<proteinExistence type="predicted"/>
<dbReference type="Proteomes" id="UP000663193">
    <property type="component" value="Chromosome 16"/>
</dbReference>
<reference evidence="2" key="1">
    <citation type="journal article" date="2021" name="BMC Genomics">
        <title>Chromosome-level genome assembly and manually-curated proteome of model necrotroph Parastagonospora nodorum Sn15 reveals a genome-wide trove of candidate effector homologs, and redundancy of virulence-related functions within an accessory chromosome.</title>
        <authorList>
            <person name="Bertazzoni S."/>
            <person name="Jones D.A.B."/>
            <person name="Phan H.T."/>
            <person name="Tan K.-C."/>
            <person name="Hane J.K."/>
        </authorList>
    </citation>
    <scope>NUCLEOTIDE SEQUENCE [LARGE SCALE GENOMIC DNA]</scope>
    <source>
        <strain evidence="2">SN15 / ATCC MYA-4574 / FGSC 10173)</strain>
    </source>
</reference>
<keyword evidence="2" id="KW-1185">Reference proteome</keyword>
<name>A0A7U2FEP4_PHANO</name>
<evidence type="ECO:0000313" key="1">
    <source>
        <dbReference type="EMBL" id="QRD03884.1"/>
    </source>
</evidence>
<accession>A0A7U2FEP4</accession>
<dbReference type="AlphaFoldDB" id="A0A7U2FEP4"/>
<gene>
    <name evidence="1" type="ORF">JI435_137450</name>
</gene>
<sequence>MCRQITVSYTCPEPCGYTQSAWETHCQYTGRDNLQGGCGRADNAGMRQVNYPCPHHRGLNFDFIAGNVIGQTGRDLGRPTWQNFPDSCAVHRAVLGAAQARQRDRWVENPDLFEREPGMPEKISAACQTINGVRTSNRFTIQVQV</sequence>
<dbReference type="EMBL" id="CP069038">
    <property type="protein sequence ID" value="QRD03884.1"/>
    <property type="molecule type" value="Genomic_DNA"/>
</dbReference>
<dbReference type="VEuPathDB" id="FungiDB:JI435_137450"/>
<evidence type="ECO:0000313" key="2">
    <source>
        <dbReference type="Proteomes" id="UP000663193"/>
    </source>
</evidence>